<feature type="compositionally biased region" description="Basic residues" evidence="3">
    <location>
        <begin position="783"/>
        <end position="799"/>
    </location>
</feature>
<dbReference type="PANTHER" id="PTHR11566">
    <property type="entry name" value="DYNAMIN"/>
    <property type="match status" value="1"/>
</dbReference>
<dbReference type="Gene3D" id="3.40.50.300">
    <property type="entry name" value="P-loop containing nucleotide triphosphate hydrolases"/>
    <property type="match status" value="1"/>
</dbReference>
<dbReference type="Pfam" id="PF00350">
    <property type="entry name" value="Dynamin_N"/>
    <property type="match status" value="1"/>
</dbReference>
<dbReference type="GO" id="GO:0005739">
    <property type="term" value="C:mitochondrion"/>
    <property type="evidence" value="ECO:0007669"/>
    <property type="project" value="TreeGrafter"/>
</dbReference>
<dbReference type="PRINTS" id="PR00195">
    <property type="entry name" value="DYNAMIN"/>
</dbReference>
<dbReference type="Pfam" id="PF01031">
    <property type="entry name" value="Dynamin_M"/>
    <property type="match status" value="1"/>
</dbReference>
<protein>
    <submittedName>
        <fullName evidence="6">Dynamin family protein</fullName>
    </submittedName>
</protein>
<dbReference type="GO" id="GO:0016020">
    <property type="term" value="C:membrane"/>
    <property type="evidence" value="ECO:0007669"/>
    <property type="project" value="TreeGrafter"/>
</dbReference>
<dbReference type="GO" id="GO:0016559">
    <property type="term" value="P:peroxisome fission"/>
    <property type="evidence" value="ECO:0007669"/>
    <property type="project" value="TreeGrafter"/>
</dbReference>
<evidence type="ECO:0000259" key="5">
    <source>
        <dbReference type="PROSITE" id="PS51718"/>
    </source>
</evidence>
<feature type="domain" description="GED" evidence="4">
    <location>
        <begin position="604"/>
        <end position="695"/>
    </location>
</feature>
<dbReference type="CDD" id="cd08771">
    <property type="entry name" value="DLP_1"/>
    <property type="match status" value="1"/>
</dbReference>
<comment type="caution">
    <text evidence="6">The sequence shown here is derived from an EMBL/GenBank/DDBJ whole genome shotgun (WGS) entry which is preliminary data.</text>
</comment>
<accession>A0A9P4P951</accession>
<dbReference type="InterPro" id="IPR045063">
    <property type="entry name" value="Dynamin_N"/>
</dbReference>
<dbReference type="GO" id="GO:0008017">
    <property type="term" value="F:microtubule binding"/>
    <property type="evidence" value="ECO:0007669"/>
    <property type="project" value="TreeGrafter"/>
</dbReference>
<feature type="domain" description="Dynamin-type G" evidence="5">
    <location>
        <begin position="35"/>
        <end position="319"/>
    </location>
</feature>
<dbReference type="InterPro" id="IPR001401">
    <property type="entry name" value="Dynamin_GTPase"/>
</dbReference>
<dbReference type="PROSITE" id="PS51388">
    <property type="entry name" value="GED"/>
    <property type="match status" value="1"/>
</dbReference>
<dbReference type="GO" id="GO:0000266">
    <property type="term" value="P:mitochondrial fission"/>
    <property type="evidence" value="ECO:0007669"/>
    <property type="project" value="TreeGrafter"/>
</dbReference>
<dbReference type="InterPro" id="IPR027417">
    <property type="entry name" value="P-loop_NTPase"/>
</dbReference>
<dbReference type="InterPro" id="IPR000375">
    <property type="entry name" value="Dynamin_stalk"/>
</dbReference>
<dbReference type="Proteomes" id="UP000799764">
    <property type="component" value="Unassembled WGS sequence"/>
</dbReference>
<feature type="compositionally biased region" description="Low complexity" evidence="3">
    <location>
        <begin position="733"/>
        <end position="753"/>
    </location>
</feature>
<dbReference type="GO" id="GO:0006897">
    <property type="term" value="P:endocytosis"/>
    <property type="evidence" value="ECO:0007669"/>
    <property type="project" value="TreeGrafter"/>
</dbReference>
<evidence type="ECO:0000256" key="3">
    <source>
        <dbReference type="SAM" id="MobiDB-lite"/>
    </source>
</evidence>
<dbReference type="GO" id="GO:0005525">
    <property type="term" value="F:GTP binding"/>
    <property type="evidence" value="ECO:0007669"/>
    <property type="project" value="InterPro"/>
</dbReference>
<evidence type="ECO:0000313" key="6">
    <source>
        <dbReference type="EMBL" id="KAF2438824.1"/>
    </source>
</evidence>
<evidence type="ECO:0000259" key="4">
    <source>
        <dbReference type="PROSITE" id="PS51388"/>
    </source>
</evidence>
<proteinExistence type="predicted"/>
<dbReference type="PROSITE" id="PS51718">
    <property type="entry name" value="G_DYNAMIN_2"/>
    <property type="match status" value="1"/>
</dbReference>
<keyword evidence="2" id="KW-0342">GTP-binding</keyword>
<dbReference type="GO" id="GO:0003924">
    <property type="term" value="F:GTPase activity"/>
    <property type="evidence" value="ECO:0007669"/>
    <property type="project" value="InterPro"/>
</dbReference>
<dbReference type="GO" id="GO:0005874">
    <property type="term" value="C:microtubule"/>
    <property type="evidence" value="ECO:0007669"/>
    <property type="project" value="TreeGrafter"/>
</dbReference>
<dbReference type="GO" id="GO:0048312">
    <property type="term" value="P:intracellular distribution of mitochondria"/>
    <property type="evidence" value="ECO:0007669"/>
    <property type="project" value="TreeGrafter"/>
</dbReference>
<name>A0A9P4P951_9PLEO</name>
<keyword evidence="1" id="KW-0547">Nucleotide-binding</keyword>
<feature type="region of interest" description="Disordered" evidence="3">
    <location>
        <begin position="698"/>
        <end position="753"/>
    </location>
</feature>
<dbReference type="InterPro" id="IPR030381">
    <property type="entry name" value="G_DYNAMIN_dom"/>
</dbReference>
<gene>
    <name evidence="6" type="ORF">P171DRAFT_370954</name>
</gene>
<dbReference type="SUPFAM" id="SSF52540">
    <property type="entry name" value="P-loop containing nucleoside triphosphate hydrolases"/>
    <property type="match status" value="1"/>
</dbReference>
<dbReference type="FunFam" id="3.40.50.300:FF:001425">
    <property type="entry name" value="Dynamin GTPase, putative"/>
    <property type="match status" value="1"/>
</dbReference>
<dbReference type="AlphaFoldDB" id="A0A9P4P951"/>
<feature type="region of interest" description="Disordered" evidence="3">
    <location>
        <begin position="767"/>
        <end position="799"/>
    </location>
</feature>
<dbReference type="InterPro" id="IPR020850">
    <property type="entry name" value="GED_dom"/>
</dbReference>
<evidence type="ECO:0000256" key="1">
    <source>
        <dbReference type="ARBA" id="ARBA00022741"/>
    </source>
</evidence>
<evidence type="ECO:0000256" key="2">
    <source>
        <dbReference type="ARBA" id="ARBA00023134"/>
    </source>
</evidence>
<dbReference type="InterPro" id="IPR022812">
    <property type="entry name" value="Dynamin"/>
</dbReference>
<dbReference type="SMART" id="SM00053">
    <property type="entry name" value="DYNc"/>
    <property type="match status" value="1"/>
</dbReference>
<dbReference type="OrthoDB" id="415706at2759"/>
<dbReference type="PANTHER" id="PTHR11566:SF21">
    <property type="entry name" value="DYNAMIN RELATED PROTEIN 1, ISOFORM A"/>
    <property type="match status" value="1"/>
</dbReference>
<keyword evidence="7" id="KW-1185">Reference proteome</keyword>
<organism evidence="6 7">
    <name type="scientific">Karstenula rhodostoma CBS 690.94</name>
    <dbReference type="NCBI Taxonomy" id="1392251"/>
    <lineage>
        <taxon>Eukaryota</taxon>
        <taxon>Fungi</taxon>
        <taxon>Dikarya</taxon>
        <taxon>Ascomycota</taxon>
        <taxon>Pezizomycotina</taxon>
        <taxon>Dothideomycetes</taxon>
        <taxon>Pleosporomycetidae</taxon>
        <taxon>Pleosporales</taxon>
        <taxon>Massarineae</taxon>
        <taxon>Didymosphaeriaceae</taxon>
        <taxon>Karstenula</taxon>
    </lineage>
</organism>
<dbReference type="EMBL" id="MU001511">
    <property type="protein sequence ID" value="KAF2438824.1"/>
    <property type="molecule type" value="Genomic_DNA"/>
</dbReference>
<reference evidence="6" key="1">
    <citation type="journal article" date="2020" name="Stud. Mycol.">
        <title>101 Dothideomycetes genomes: a test case for predicting lifestyles and emergence of pathogens.</title>
        <authorList>
            <person name="Haridas S."/>
            <person name="Albert R."/>
            <person name="Binder M."/>
            <person name="Bloem J."/>
            <person name="Labutti K."/>
            <person name="Salamov A."/>
            <person name="Andreopoulos B."/>
            <person name="Baker S."/>
            <person name="Barry K."/>
            <person name="Bills G."/>
            <person name="Bluhm B."/>
            <person name="Cannon C."/>
            <person name="Castanera R."/>
            <person name="Culley D."/>
            <person name="Daum C."/>
            <person name="Ezra D."/>
            <person name="Gonzalez J."/>
            <person name="Henrissat B."/>
            <person name="Kuo A."/>
            <person name="Liang C."/>
            <person name="Lipzen A."/>
            <person name="Lutzoni F."/>
            <person name="Magnuson J."/>
            <person name="Mondo S."/>
            <person name="Nolan M."/>
            <person name="Ohm R."/>
            <person name="Pangilinan J."/>
            <person name="Park H.-J."/>
            <person name="Ramirez L."/>
            <person name="Alfaro M."/>
            <person name="Sun H."/>
            <person name="Tritt A."/>
            <person name="Yoshinaga Y."/>
            <person name="Zwiers L.-H."/>
            <person name="Turgeon B."/>
            <person name="Goodwin S."/>
            <person name="Spatafora J."/>
            <person name="Crous P."/>
            <person name="Grigoriev I."/>
        </authorList>
    </citation>
    <scope>NUCLEOTIDE SEQUENCE</scope>
    <source>
        <strain evidence="6">CBS 690.94</strain>
    </source>
</reference>
<sequence length="799" mass="89120">MVALRTDILDQLCSEDQLKLLDAIDGLRSQGIDSYVSLPQIIVCGDQSSGKSSVLEAISGVSFPVKSNLCTRFPTELVLRKTSEISVGISIVPDASQSDCEARAPSSLHEKLNSFKELPQLIEKAQEAMAISTVGKAFSKDRLRIEISGPDRPHLTIVDLPGLIHSETRQQSASDIELVQDVVRSYMKEPRSIILAVISAKNDYANQIVLKLARAADKKGDRTLGIVTKPDTLVPGSTSERAFVSLARNQDVDLRLGWHVLRNLDTDVGGGSLGLRDTEEKKFFSEGVWNTLPRASLGVEKLRERLSALLLAQIAAELPSLMEEIRSKLDSCKSKLEKLGEPRATLEEQRLYLLQLSETCQSITRSAVDGSYNHPFFGDATSESGYQKRLRAVIQNLNESFAKRMLERGHKYEITDSTEQTTDVQVTVIGKSAYMDHIEHVIRRTRGRELPGTYNSMVIADLFVEQSQPWPSIVKQYSDDIAQAIESYLHLLVVHISDQTTCERLFEVLFKPALYRLKAALEIKLTELLVEHRESHPVTYNHHFIESVDELGATQLETEFTSIIKDFFAITSLHSSNYTEKSDFRPLLSALVERTKPIIARPACSKALDCMKVYYKLASERFVDVASVEAVEATLVVKIHEILRPLNVALMSADEVAMIAGESEESRYFRKERTTQIHVLTEGMKTCAHIVSLALDGNRSMKGQPSPRPHSIRTRHTPPEEEQPLMTRSTPRTAIPAFPSTASASPSANTASSGEKLIFIEPYECETETNLSQDNMPIASGGSRKKDKKMKRRVQRDEE</sequence>
<evidence type="ECO:0000313" key="7">
    <source>
        <dbReference type="Proteomes" id="UP000799764"/>
    </source>
</evidence>